<evidence type="ECO:0000313" key="3">
    <source>
        <dbReference type="Proteomes" id="UP000265520"/>
    </source>
</evidence>
<feature type="non-terminal residue" evidence="2">
    <location>
        <position position="1"/>
    </location>
</feature>
<reference evidence="2 3" key="1">
    <citation type="journal article" date="2018" name="Front. Plant Sci.">
        <title>Red Clover (Trifolium pratense) and Zigzag Clover (T. medium) - A Picture of Genomic Similarities and Differences.</title>
        <authorList>
            <person name="Dluhosova J."/>
            <person name="Istvanek J."/>
            <person name="Nedelnik J."/>
            <person name="Repkova J."/>
        </authorList>
    </citation>
    <scope>NUCLEOTIDE SEQUENCE [LARGE SCALE GENOMIC DNA]</scope>
    <source>
        <strain evidence="3">cv. 10/8</strain>
        <tissue evidence="2">Leaf</tissue>
    </source>
</reference>
<feature type="compositionally biased region" description="Basic and acidic residues" evidence="1">
    <location>
        <begin position="1"/>
        <end position="13"/>
    </location>
</feature>
<dbReference type="Proteomes" id="UP000265520">
    <property type="component" value="Unassembled WGS sequence"/>
</dbReference>
<evidence type="ECO:0000256" key="1">
    <source>
        <dbReference type="SAM" id="MobiDB-lite"/>
    </source>
</evidence>
<protein>
    <submittedName>
        <fullName evidence="2">Uncharacterized protein</fullName>
    </submittedName>
</protein>
<sequence length="29" mass="3027">VIGAELGRKDHGSIPRNCDQEGAGTTCQN</sequence>
<feature type="region of interest" description="Disordered" evidence="1">
    <location>
        <begin position="1"/>
        <end position="29"/>
    </location>
</feature>
<dbReference type="EMBL" id="LXQA010099800">
    <property type="protein sequence ID" value="MCI16193.1"/>
    <property type="molecule type" value="Genomic_DNA"/>
</dbReference>
<accession>A0A392PVR2</accession>
<organism evidence="2 3">
    <name type="scientific">Trifolium medium</name>
    <dbReference type="NCBI Taxonomy" id="97028"/>
    <lineage>
        <taxon>Eukaryota</taxon>
        <taxon>Viridiplantae</taxon>
        <taxon>Streptophyta</taxon>
        <taxon>Embryophyta</taxon>
        <taxon>Tracheophyta</taxon>
        <taxon>Spermatophyta</taxon>
        <taxon>Magnoliopsida</taxon>
        <taxon>eudicotyledons</taxon>
        <taxon>Gunneridae</taxon>
        <taxon>Pentapetalae</taxon>
        <taxon>rosids</taxon>
        <taxon>fabids</taxon>
        <taxon>Fabales</taxon>
        <taxon>Fabaceae</taxon>
        <taxon>Papilionoideae</taxon>
        <taxon>50 kb inversion clade</taxon>
        <taxon>NPAAA clade</taxon>
        <taxon>Hologalegina</taxon>
        <taxon>IRL clade</taxon>
        <taxon>Trifolieae</taxon>
        <taxon>Trifolium</taxon>
    </lineage>
</organism>
<evidence type="ECO:0000313" key="2">
    <source>
        <dbReference type="EMBL" id="MCI16193.1"/>
    </source>
</evidence>
<dbReference type="AlphaFoldDB" id="A0A392PVR2"/>
<comment type="caution">
    <text evidence="2">The sequence shown here is derived from an EMBL/GenBank/DDBJ whole genome shotgun (WGS) entry which is preliminary data.</text>
</comment>
<proteinExistence type="predicted"/>
<name>A0A392PVR2_9FABA</name>
<keyword evidence="3" id="KW-1185">Reference proteome</keyword>